<protein>
    <submittedName>
        <fullName evidence="3">Uncharacterized protein</fullName>
    </submittedName>
</protein>
<sequence length="131" mass="14201">MGGAPAAAAGVRNSTTGLVFSSNRSAGVHVLSSYPTLTRPRKATADHGPESESEETGTERPLARIRRFSSERAQKFDADLRPDDNHMSRGTTCPGLACPTIERVPPVYDTFSCLILETVNFCSRSSKCRQK</sequence>
<proteinExistence type="predicted"/>
<feature type="non-terminal residue" evidence="3">
    <location>
        <position position="131"/>
    </location>
</feature>
<reference evidence="3 4" key="1">
    <citation type="submission" date="2020-02" db="EMBL/GenBank/DDBJ databases">
        <authorList>
            <person name="Ferguson B K."/>
        </authorList>
    </citation>
    <scope>NUCLEOTIDE SEQUENCE [LARGE SCALE GENOMIC DNA]</scope>
</reference>
<gene>
    <name evidence="2" type="ORF">NTEN_LOCUS174</name>
    <name evidence="3" type="ORF">NTEN_LOCUS177</name>
</gene>
<evidence type="ECO:0000256" key="1">
    <source>
        <dbReference type="SAM" id="MobiDB-lite"/>
    </source>
</evidence>
<name>A0A6H5FVF6_9HEMI</name>
<organism evidence="3 4">
    <name type="scientific">Nesidiocoris tenuis</name>
    <dbReference type="NCBI Taxonomy" id="355587"/>
    <lineage>
        <taxon>Eukaryota</taxon>
        <taxon>Metazoa</taxon>
        <taxon>Ecdysozoa</taxon>
        <taxon>Arthropoda</taxon>
        <taxon>Hexapoda</taxon>
        <taxon>Insecta</taxon>
        <taxon>Pterygota</taxon>
        <taxon>Neoptera</taxon>
        <taxon>Paraneoptera</taxon>
        <taxon>Hemiptera</taxon>
        <taxon>Heteroptera</taxon>
        <taxon>Panheteroptera</taxon>
        <taxon>Cimicomorpha</taxon>
        <taxon>Miridae</taxon>
        <taxon>Dicyphina</taxon>
        <taxon>Nesidiocoris</taxon>
    </lineage>
</organism>
<feature type="compositionally biased region" description="Basic and acidic residues" evidence="1">
    <location>
        <begin position="57"/>
        <end position="87"/>
    </location>
</feature>
<dbReference type="AlphaFoldDB" id="A0A6H5FVF6"/>
<accession>A0A6H5FVF6</accession>
<evidence type="ECO:0000313" key="3">
    <source>
        <dbReference type="EMBL" id="CAA9993190.1"/>
    </source>
</evidence>
<keyword evidence="4" id="KW-1185">Reference proteome</keyword>
<evidence type="ECO:0000313" key="2">
    <source>
        <dbReference type="EMBL" id="CAA9993187.1"/>
    </source>
</evidence>
<evidence type="ECO:0000313" key="4">
    <source>
        <dbReference type="Proteomes" id="UP000479000"/>
    </source>
</evidence>
<dbReference type="Proteomes" id="UP000479000">
    <property type="component" value="Unassembled WGS sequence"/>
</dbReference>
<dbReference type="EMBL" id="CADCXU010000236">
    <property type="protein sequence ID" value="CAA9993190.1"/>
    <property type="molecule type" value="Genomic_DNA"/>
</dbReference>
<feature type="region of interest" description="Disordered" evidence="1">
    <location>
        <begin position="31"/>
        <end position="96"/>
    </location>
</feature>
<dbReference type="EMBL" id="CADCXU010000235">
    <property type="protein sequence ID" value="CAA9993187.1"/>
    <property type="molecule type" value="Genomic_DNA"/>
</dbReference>